<evidence type="ECO:0000256" key="2">
    <source>
        <dbReference type="SAM" id="Phobius"/>
    </source>
</evidence>
<feature type="transmembrane region" description="Helical" evidence="2">
    <location>
        <begin position="168"/>
        <end position="188"/>
    </location>
</feature>
<dbReference type="AlphaFoldDB" id="A0A9E7HGX4"/>
<keyword evidence="2" id="KW-0812">Transmembrane</keyword>
<evidence type="ECO:0000256" key="3">
    <source>
        <dbReference type="SAM" id="SignalP"/>
    </source>
</evidence>
<feature type="region of interest" description="Disordered" evidence="1">
    <location>
        <begin position="256"/>
        <end position="276"/>
    </location>
</feature>
<evidence type="ECO:0000313" key="5">
    <source>
        <dbReference type="Proteomes" id="UP001055439"/>
    </source>
</evidence>
<organism evidence="4 5">
    <name type="scientific">Musa troglodytarum</name>
    <name type="common">fe'i banana</name>
    <dbReference type="NCBI Taxonomy" id="320322"/>
    <lineage>
        <taxon>Eukaryota</taxon>
        <taxon>Viridiplantae</taxon>
        <taxon>Streptophyta</taxon>
        <taxon>Embryophyta</taxon>
        <taxon>Tracheophyta</taxon>
        <taxon>Spermatophyta</taxon>
        <taxon>Magnoliopsida</taxon>
        <taxon>Liliopsida</taxon>
        <taxon>Zingiberales</taxon>
        <taxon>Musaceae</taxon>
        <taxon>Musa</taxon>
    </lineage>
</organism>
<feature type="compositionally biased region" description="Low complexity" evidence="1">
    <location>
        <begin position="404"/>
        <end position="419"/>
    </location>
</feature>
<dbReference type="EMBL" id="CP097510">
    <property type="protein sequence ID" value="URE29772.1"/>
    <property type="molecule type" value="Genomic_DNA"/>
</dbReference>
<dbReference type="Proteomes" id="UP001055439">
    <property type="component" value="Chromosome 8"/>
</dbReference>
<feature type="compositionally biased region" description="Basic and acidic residues" evidence="1">
    <location>
        <begin position="261"/>
        <end position="276"/>
    </location>
</feature>
<feature type="transmembrane region" description="Helical" evidence="2">
    <location>
        <begin position="200"/>
        <end position="217"/>
    </location>
</feature>
<name>A0A9E7HGX4_9LILI</name>
<keyword evidence="5" id="KW-1185">Reference proteome</keyword>
<feature type="region of interest" description="Disordered" evidence="1">
    <location>
        <begin position="78"/>
        <end position="102"/>
    </location>
</feature>
<keyword evidence="3" id="KW-0732">Signal</keyword>
<dbReference type="OrthoDB" id="10346942at2759"/>
<evidence type="ECO:0000313" key="4">
    <source>
        <dbReference type="EMBL" id="URE29772.1"/>
    </source>
</evidence>
<reference evidence="4" key="1">
    <citation type="submission" date="2022-05" db="EMBL/GenBank/DDBJ databases">
        <title>The Musa troglodytarum L. genome provides insights into the mechanism of non-climacteric behaviour and enrichment of carotenoids.</title>
        <authorList>
            <person name="Wang J."/>
        </authorList>
    </citation>
    <scope>NUCLEOTIDE SEQUENCE</scope>
    <source>
        <tissue evidence="4">Leaf</tissue>
    </source>
</reference>
<proteinExistence type="predicted"/>
<feature type="signal peptide" evidence="3">
    <location>
        <begin position="1"/>
        <end position="29"/>
    </location>
</feature>
<keyword evidence="2" id="KW-1133">Transmembrane helix</keyword>
<feature type="transmembrane region" description="Helical" evidence="2">
    <location>
        <begin position="311"/>
        <end position="330"/>
    </location>
</feature>
<evidence type="ECO:0000256" key="1">
    <source>
        <dbReference type="SAM" id="MobiDB-lite"/>
    </source>
</evidence>
<feature type="region of interest" description="Disordered" evidence="1">
    <location>
        <begin position="403"/>
        <end position="425"/>
    </location>
</feature>
<keyword evidence="2" id="KW-0472">Membrane</keyword>
<protein>
    <submittedName>
        <fullName evidence="4">Uncharacterized protein</fullName>
    </submittedName>
</protein>
<feature type="chain" id="PRO_5038760725" evidence="3">
    <location>
        <begin position="30"/>
        <end position="457"/>
    </location>
</feature>
<sequence>MILSRMKISFVLVLIFGLITIFSNTSVEGEYIEHPSSFSRRGDKGKEDMVYDDKSVFGAGVGGKSNEGINNLGEMKGKDMGNPSLATNKAKSKNNGKDNYNKCDGDPVAQTQGMSMDTHHQISIDEYRRICRFGYAYAYAYDYDASFKARYVVQYARMTDTHNKIPNVYLVTFSIFANLEGFLINIMSRIKYVKLGGTEFKMSFVLVFTFGLAIILSKTGVEGRRLEENPLDQSLRGVQGKEYVLADNKVVFSSSGAGGSNKEEAKKDINSTPGEKKAKAAADASAGYSFGARKDAENEKMVDRDRANSSLSTMKIPFALVLTFGLVMIISKTSVEGRRLEENPLDFSLRGVKGKDCMLDHNKVVFGSTIGGRSNEEIKKNIKSTGEKKGKAAVDPSFGYPFGATKNADDNNSNNNAKNNKYDGDPFAHTLGMSADSHHQVSIDEYRRMFGDLPKHP</sequence>
<gene>
    <name evidence="4" type="ORF">MUK42_18174</name>
</gene>
<accession>A0A9E7HGX4</accession>